<evidence type="ECO:0000259" key="1">
    <source>
        <dbReference type="Pfam" id="PF01370"/>
    </source>
</evidence>
<dbReference type="GO" id="GO:0005737">
    <property type="term" value="C:cytoplasm"/>
    <property type="evidence" value="ECO:0007669"/>
    <property type="project" value="TreeGrafter"/>
</dbReference>
<dbReference type="EMBL" id="CP001681">
    <property type="protein sequence ID" value="ACU04645.1"/>
    <property type="molecule type" value="Genomic_DNA"/>
</dbReference>
<gene>
    <name evidence="2" type="ordered locus">Phep_2441</name>
</gene>
<protein>
    <submittedName>
        <fullName evidence="2">NAD-dependent epimerase/dehydratase</fullName>
    </submittedName>
</protein>
<dbReference type="eggNOG" id="COG0451">
    <property type="taxonomic scope" value="Bacteria"/>
</dbReference>
<dbReference type="Proteomes" id="UP000000852">
    <property type="component" value="Chromosome"/>
</dbReference>
<proteinExistence type="predicted"/>
<dbReference type="Gene3D" id="3.40.50.720">
    <property type="entry name" value="NAD(P)-binding Rossmann-like Domain"/>
    <property type="match status" value="1"/>
</dbReference>
<keyword evidence="3" id="KW-1185">Reference proteome</keyword>
<dbReference type="HOGENOM" id="CLU_007383_6_0_10"/>
<reference evidence="2 3" key="1">
    <citation type="journal article" date="2009" name="Stand. Genomic Sci.">
        <title>Complete genome sequence of Pedobacter heparinus type strain (HIM 762-3).</title>
        <authorList>
            <person name="Han C."/>
            <person name="Spring S."/>
            <person name="Lapidus A."/>
            <person name="Del Rio T.G."/>
            <person name="Tice H."/>
            <person name="Copeland A."/>
            <person name="Cheng J.F."/>
            <person name="Lucas S."/>
            <person name="Chen F."/>
            <person name="Nolan M."/>
            <person name="Bruce D."/>
            <person name="Goodwin L."/>
            <person name="Pitluck S."/>
            <person name="Ivanova N."/>
            <person name="Mavromatis K."/>
            <person name="Mikhailova N."/>
            <person name="Pati A."/>
            <person name="Chen A."/>
            <person name="Palaniappan K."/>
            <person name="Land M."/>
            <person name="Hauser L."/>
            <person name="Chang Y.J."/>
            <person name="Jeffries C.C."/>
            <person name="Saunders E."/>
            <person name="Chertkov O."/>
            <person name="Brettin T."/>
            <person name="Goker M."/>
            <person name="Rohde M."/>
            <person name="Bristow J."/>
            <person name="Eisen J.A."/>
            <person name="Markowitz V."/>
            <person name="Hugenholtz P."/>
            <person name="Kyrpides N.C."/>
            <person name="Klenk H.P."/>
            <person name="Detter J.C."/>
        </authorList>
    </citation>
    <scope>NUCLEOTIDE SEQUENCE [LARGE SCALE GENOMIC DNA]</scope>
    <source>
        <strain evidence="3">ATCC 13125 / DSM 2366 / CIP 104194 / JCM 7457 / NBRC 12017 / NCIMB 9290 / NRRL B-14731 / HIM 762-3</strain>
    </source>
</reference>
<dbReference type="InterPro" id="IPR036291">
    <property type="entry name" value="NAD(P)-bd_dom_sf"/>
</dbReference>
<feature type="domain" description="NAD-dependent epimerase/dehydratase" evidence="1">
    <location>
        <begin position="9"/>
        <end position="230"/>
    </location>
</feature>
<dbReference type="GO" id="GO:0004029">
    <property type="term" value="F:aldehyde dehydrogenase (NAD+) activity"/>
    <property type="evidence" value="ECO:0007669"/>
    <property type="project" value="TreeGrafter"/>
</dbReference>
<dbReference type="RefSeq" id="WP_015808257.1">
    <property type="nucleotide sequence ID" value="NC_013061.1"/>
</dbReference>
<dbReference type="PANTHER" id="PTHR48079">
    <property type="entry name" value="PROTEIN YEEZ"/>
    <property type="match status" value="1"/>
</dbReference>
<dbReference type="OrthoDB" id="9803111at2"/>
<evidence type="ECO:0000313" key="3">
    <source>
        <dbReference type="Proteomes" id="UP000000852"/>
    </source>
</evidence>
<evidence type="ECO:0000313" key="2">
    <source>
        <dbReference type="EMBL" id="ACU04645.1"/>
    </source>
</evidence>
<dbReference type="PANTHER" id="PTHR48079:SF6">
    <property type="entry name" value="NAD(P)-BINDING DOMAIN-CONTAINING PROTEIN-RELATED"/>
    <property type="match status" value="1"/>
</dbReference>
<dbReference type="InterPro" id="IPR051783">
    <property type="entry name" value="NAD(P)-dependent_oxidoreduct"/>
</dbReference>
<name>C6XZE9_PEDHD</name>
<dbReference type="STRING" id="485917.Phep_2441"/>
<dbReference type="KEGG" id="phe:Phep_2441"/>
<dbReference type="AlphaFoldDB" id="C6XZE9"/>
<organism evidence="2 3">
    <name type="scientific">Pedobacter heparinus (strain ATCC 13125 / DSM 2366 / CIP 104194 / JCM 7457 / NBRC 12017 / NCIMB 9290 / NRRL B-14731 / HIM 762-3)</name>
    <dbReference type="NCBI Taxonomy" id="485917"/>
    <lineage>
        <taxon>Bacteria</taxon>
        <taxon>Pseudomonadati</taxon>
        <taxon>Bacteroidota</taxon>
        <taxon>Sphingobacteriia</taxon>
        <taxon>Sphingobacteriales</taxon>
        <taxon>Sphingobacteriaceae</taxon>
        <taxon>Pedobacter</taxon>
    </lineage>
</organism>
<dbReference type="InterPro" id="IPR001509">
    <property type="entry name" value="Epimerase_deHydtase"/>
</dbReference>
<accession>C6XZE9</accession>
<dbReference type="Pfam" id="PF01370">
    <property type="entry name" value="Epimerase"/>
    <property type="match status" value="1"/>
</dbReference>
<sequence>MSLQRTNKVLITGGNGFLGSNAARELFRQGYEVKLMMRPSADMAIVADIPCEVYYGDISNEDEVFHAVKGCDYVVHTASVTAQWGVNFKTYEQVNVKGTVHVVNACLEYRVKKLIYISTANTIGHGDKDRPANELSSFRLSHLSSGYISSKYIAQQYVLEQVAGKALPAVILNPTFMIGQCDAKPSSGQLILHGMNKRFVFYPPGGKNFVHINDVCTGIVNALKLGKNGDCYLLAGENLSYRTFFKLLNKVSGQQPTLICIPGFVLKMTGIMGTLLGVLSKTSVKLNYSSAYMLCLYNYYSGKKSERELGLRYTPIEKAIGNALNWFRDNNYC</sequence>
<dbReference type="SUPFAM" id="SSF51735">
    <property type="entry name" value="NAD(P)-binding Rossmann-fold domains"/>
    <property type="match status" value="1"/>
</dbReference>